<gene>
    <name evidence="2" type="ORF">PGLA2088_LOCUS49586</name>
    <name evidence="1" type="ORF">PGLA2088_LOCUS9782</name>
</gene>
<organism evidence="1 3">
    <name type="scientific">Polarella glacialis</name>
    <name type="common">Dinoflagellate</name>
    <dbReference type="NCBI Taxonomy" id="89957"/>
    <lineage>
        <taxon>Eukaryota</taxon>
        <taxon>Sar</taxon>
        <taxon>Alveolata</taxon>
        <taxon>Dinophyceae</taxon>
        <taxon>Suessiales</taxon>
        <taxon>Suessiaceae</taxon>
        <taxon>Polarella</taxon>
    </lineage>
</organism>
<feature type="non-terminal residue" evidence="1">
    <location>
        <position position="1"/>
    </location>
</feature>
<evidence type="ECO:0000313" key="2">
    <source>
        <dbReference type="EMBL" id="CAE8739384.1"/>
    </source>
</evidence>
<reference evidence="1" key="1">
    <citation type="submission" date="2021-02" db="EMBL/GenBank/DDBJ databases">
        <authorList>
            <person name="Dougan E. K."/>
            <person name="Rhodes N."/>
            <person name="Thang M."/>
            <person name="Chan C."/>
        </authorList>
    </citation>
    <scope>NUCLEOTIDE SEQUENCE</scope>
</reference>
<dbReference type="SUPFAM" id="SSF53474">
    <property type="entry name" value="alpha/beta-Hydrolases"/>
    <property type="match status" value="1"/>
</dbReference>
<dbReference type="AlphaFoldDB" id="A0A813IMD1"/>
<dbReference type="Gene3D" id="3.40.50.1820">
    <property type="entry name" value="alpha/beta hydrolase"/>
    <property type="match status" value="1"/>
</dbReference>
<evidence type="ECO:0008006" key="4">
    <source>
        <dbReference type="Google" id="ProtNLM"/>
    </source>
</evidence>
<evidence type="ECO:0000313" key="3">
    <source>
        <dbReference type="Proteomes" id="UP000626109"/>
    </source>
</evidence>
<dbReference type="PANTHER" id="PTHR37471:SF1">
    <property type="entry name" value="AB HYDROLASE-1 DOMAIN-CONTAINING PROTEIN"/>
    <property type="match status" value="1"/>
</dbReference>
<dbReference type="InterPro" id="IPR029058">
    <property type="entry name" value="AB_hydrolase_fold"/>
</dbReference>
<dbReference type="EMBL" id="CAJNNW010010876">
    <property type="protein sequence ID" value="CAE8652555.1"/>
    <property type="molecule type" value="Genomic_DNA"/>
</dbReference>
<sequence length="92" mass="10601">MLAAWGHASAHFIGHSFGTVVITWVLRKSEMATSVVLLDPVCFLLMKHDVLSNVVYSSSVEPLQDFRTALFQFFVFRELYIANTITRNFFWQ</sequence>
<proteinExistence type="predicted"/>
<name>A0A813IMD1_POLGL</name>
<protein>
    <recommendedName>
        <fullName evidence="4">GPI inositol-deacylase</fullName>
    </recommendedName>
</protein>
<dbReference type="EMBL" id="CAJNNW010037101">
    <property type="protein sequence ID" value="CAE8739384.1"/>
    <property type="molecule type" value="Genomic_DNA"/>
</dbReference>
<dbReference type="PANTHER" id="PTHR37471">
    <property type="entry name" value="UNNAMED PRODUCT"/>
    <property type="match status" value="1"/>
</dbReference>
<evidence type="ECO:0000313" key="1">
    <source>
        <dbReference type="EMBL" id="CAE8652555.1"/>
    </source>
</evidence>
<comment type="caution">
    <text evidence="1">The sequence shown here is derived from an EMBL/GenBank/DDBJ whole genome shotgun (WGS) entry which is preliminary data.</text>
</comment>
<dbReference type="Proteomes" id="UP000626109">
    <property type="component" value="Unassembled WGS sequence"/>
</dbReference>
<accession>A0A813IMD1</accession>